<dbReference type="InterPro" id="IPR050237">
    <property type="entry name" value="ATP-dep_AMP-bd_enzyme"/>
</dbReference>
<dbReference type="SUPFAM" id="SSF56801">
    <property type="entry name" value="Acetyl-CoA synthetase-like"/>
    <property type="match status" value="1"/>
</dbReference>
<comment type="caution">
    <text evidence="3">The sequence shown here is derived from an EMBL/GenBank/DDBJ whole genome shotgun (WGS) entry which is preliminary data.</text>
</comment>
<sequence>MTWNFGDILDALPKALPPDAPAFIHGDRTITWGETSRRSNNLARAILARGAKAGDKVAFYMRNRPEYGEALAACFKSRLTHVNVNYRYKPDEVFYIFDDSDAQTVIYGSEFRDTVLQLKDRLSKVATFIEIGDDDPPAPFSERYEDLAATGEGAPLGIKRSPDDLLFIYTGGTTGLPKGVMWRHEDMREAQLDAVRRLGPAPETLDAHLDFVRAAGPGSRTLPACPMMHGTGLITAIGCMMNGGCVVTLQTPSFDADELWSVVSRRKVQSIAIVGDAFAKPMLQALDANPGRFDTSSLVSIVSSGVMWSREVKAGLLRHVAQVVLMDSFGASEALGFGSSAMTKDGEVRTATFQIGPRCKVFDEDENLVEPGSGEAGIIAIGGPIPLGYYKDPEKTAKTFRTIGGQRYSIPGDWCMVEADGAMTLLGRGSACINTAGEKVYPEEVEEALKTHAAIEDALVVGVPDDKWGQAVTGVVAVASGAAFDEDDVRRHVRASLAGYKTPKRILVTRVPLRASNGKADYKTVADFARRDLGLA</sequence>
<proteinExistence type="predicted"/>
<dbReference type="Gene3D" id="3.40.50.12780">
    <property type="entry name" value="N-terminal domain of ligase-like"/>
    <property type="match status" value="1"/>
</dbReference>
<dbReference type="InterPro" id="IPR025110">
    <property type="entry name" value="AMP-bd_C"/>
</dbReference>
<protein>
    <submittedName>
        <fullName evidence="3">Acyl-CoA synthetase</fullName>
    </submittedName>
</protein>
<dbReference type="Pfam" id="PF13193">
    <property type="entry name" value="AMP-binding_C"/>
    <property type="match status" value="1"/>
</dbReference>
<dbReference type="PANTHER" id="PTHR43767:SF1">
    <property type="entry name" value="NONRIBOSOMAL PEPTIDE SYNTHASE PES1 (EUROFUNG)-RELATED"/>
    <property type="match status" value="1"/>
</dbReference>
<evidence type="ECO:0000259" key="2">
    <source>
        <dbReference type="Pfam" id="PF13193"/>
    </source>
</evidence>
<accession>A0A258D3C1</accession>
<dbReference type="Pfam" id="PF00501">
    <property type="entry name" value="AMP-binding"/>
    <property type="match status" value="1"/>
</dbReference>
<evidence type="ECO:0000313" key="4">
    <source>
        <dbReference type="Proteomes" id="UP000215616"/>
    </source>
</evidence>
<dbReference type="InterPro" id="IPR042099">
    <property type="entry name" value="ANL_N_sf"/>
</dbReference>
<evidence type="ECO:0000313" key="3">
    <source>
        <dbReference type="EMBL" id="OYX02126.1"/>
    </source>
</evidence>
<dbReference type="InterPro" id="IPR020845">
    <property type="entry name" value="AMP-binding_CS"/>
</dbReference>
<feature type="domain" description="AMP-dependent synthetase/ligase" evidence="1">
    <location>
        <begin position="17"/>
        <end position="389"/>
    </location>
</feature>
<name>A0A258D3C1_CAUVI</name>
<dbReference type="Gene3D" id="3.30.300.30">
    <property type="match status" value="1"/>
</dbReference>
<dbReference type="NCBIfam" id="NF005863">
    <property type="entry name" value="PRK07798.1"/>
    <property type="match status" value="1"/>
</dbReference>
<dbReference type="EMBL" id="NCDQ01000204">
    <property type="protein sequence ID" value="OYX02126.1"/>
    <property type="molecule type" value="Genomic_DNA"/>
</dbReference>
<organism evidence="3 4">
    <name type="scientific">Caulobacter vibrioides</name>
    <name type="common">Caulobacter crescentus</name>
    <dbReference type="NCBI Taxonomy" id="155892"/>
    <lineage>
        <taxon>Bacteria</taxon>
        <taxon>Pseudomonadati</taxon>
        <taxon>Pseudomonadota</taxon>
        <taxon>Alphaproteobacteria</taxon>
        <taxon>Caulobacterales</taxon>
        <taxon>Caulobacteraceae</taxon>
        <taxon>Caulobacter</taxon>
    </lineage>
</organism>
<evidence type="ECO:0000259" key="1">
    <source>
        <dbReference type="Pfam" id="PF00501"/>
    </source>
</evidence>
<dbReference type="Proteomes" id="UP000215616">
    <property type="component" value="Unassembled WGS sequence"/>
</dbReference>
<dbReference type="InterPro" id="IPR045851">
    <property type="entry name" value="AMP-bd_C_sf"/>
</dbReference>
<dbReference type="GO" id="GO:0016878">
    <property type="term" value="F:acid-thiol ligase activity"/>
    <property type="evidence" value="ECO:0007669"/>
    <property type="project" value="UniProtKB-ARBA"/>
</dbReference>
<dbReference type="InterPro" id="IPR000873">
    <property type="entry name" value="AMP-dep_synth/lig_dom"/>
</dbReference>
<dbReference type="AlphaFoldDB" id="A0A258D3C1"/>
<feature type="domain" description="AMP-binding enzyme C-terminal" evidence="2">
    <location>
        <begin position="444"/>
        <end position="516"/>
    </location>
</feature>
<dbReference type="PROSITE" id="PS00455">
    <property type="entry name" value="AMP_BINDING"/>
    <property type="match status" value="1"/>
</dbReference>
<gene>
    <name evidence="3" type="ORF">B7Z12_12690</name>
</gene>
<reference evidence="3 4" key="1">
    <citation type="submission" date="2017-03" db="EMBL/GenBank/DDBJ databases">
        <title>Lifting the veil on microbial sulfur biogeochemistry in mining wastewaters.</title>
        <authorList>
            <person name="Kantor R.S."/>
            <person name="Colenbrander Nelson T."/>
            <person name="Marshall S."/>
            <person name="Bennett D."/>
            <person name="Apte S."/>
            <person name="Camacho D."/>
            <person name="Thomas B.C."/>
            <person name="Warren L.A."/>
            <person name="Banfield J.F."/>
        </authorList>
    </citation>
    <scope>NUCLEOTIDE SEQUENCE [LARGE SCALE GENOMIC DNA]</scope>
    <source>
        <strain evidence="3">32-67-7</strain>
    </source>
</reference>
<dbReference type="PANTHER" id="PTHR43767">
    <property type="entry name" value="LONG-CHAIN-FATTY-ACID--COA LIGASE"/>
    <property type="match status" value="1"/>
</dbReference>